<protein>
    <submittedName>
        <fullName evidence="3">PilZ domain-containing protein</fullName>
    </submittedName>
</protein>
<dbReference type="RefSeq" id="WP_380913137.1">
    <property type="nucleotide sequence ID" value="NZ_JBHTLS010000132.1"/>
</dbReference>
<feature type="transmembrane region" description="Helical" evidence="1">
    <location>
        <begin position="151"/>
        <end position="173"/>
    </location>
</feature>
<keyword evidence="1" id="KW-1133">Transmembrane helix</keyword>
<name>A0ABW3P3Y5_9SPHN</name>
<dbReference type="Proteomes" id="UP001597203">
    <property type="component" value="Unassembled WGS sequence"/>
</dbReference>
<evidence type="ECO:0000313" key="3">
    <source>
        <dbReference type="EMBL" id="MFD1106440.1"/>
    </source>
</evidence>
<sequence length="174" mass="19060">MTFGLRLPDQFRLEGIPVASVVHSARSFDRRADMRLSIDRPAVLRTDDQAYEIRVDDLTRNGCRITADVDLEVDTVVTLGFAGVGQSRAQIVRREELGDAFVYGCYFEQPLPSGAVTASTRNNIGRLTDEGEMIEAFSPAEVKLGARHRMLLIMGISGALWAAIAGGAFIFLLV</sequence>
<dbReference type="EMBL" id="JBHTLS010000132">
    <property type="protein sequence ID" value="MFD1106440.1"/>
    <property type="molecule type" value="Genomic_DNA"/>
</dbReference>
<comment type="caution">
    <text evidence="3">The sequence shown here is derived from an EMBL/GenBank/DDBJ whole genome shotgun (WGS) entry which is preliminary data.</text>
</comment>
<evidence type="ECO:0000313" key="4">
    <source>
        <dbReference type="Proteomes" id="UP001597203"/>
    </source>
</evidence>
<dbReference type="SUPFAM" id="SSF141371">
    <property type="entry name" value="PilZ domain-like"/>
    <property type="match status" value="1"/>
</dbReference>
<dbReference type="Pfam" id="PF07238">
    <property type="entry name" value="PilZ"/>
    <property type="match status" value="1"/>
</dbReference>
<organism evidence="3 4">
    <name type="scientific">Sphingobium olei</name>
    <dbReference type="NCBI Taxonomy" id="420955"/>
    <lineage>
        <taxon>Bacteria</taxon>
        <taxon>Pseudomonadati</taxon>
        <taxon>Pseudomonadota</taxon>
        <taxon>Alphaproteobacteria</taxon>
        <taxon>Sphingomonadales</taxon>
        <taxon>Sphingomonadaceae</taxon>
        <taxon>Sphingobium</taxon>
    </lineage>
</organism>
<accession>A0ABW3P3Y5</accession>
<gene>
    <name evidence="3" type="ORF">ACFQ24_16375</name>
</gene>
<feature type="domain" description="PilZ" evidence="2">
    <location>
        <begin position="29"/>
        <end position="113"/>
    </location>
</feature>
<keyword evidence="1" id="KW-0812">Transmembrane</keyword>
<reference evidence="4" key="1">
    <citation type="journal article" date="2019" name="Int. J. Syst. Evol. Microbiol.">
        <title>The Global Catalogue of Microorganisms (GCM) 10K type strain sequencing project: providing services to taxonomists for standard genome sequencing and annotation.</title>
        <authorList>
            <consortium name="The Broad Institute Genomics Platform"/>
            <consortium name="The Broad Institute Genome Sequencing Center for Infectious Disease"/>
            <person name="Wu L."/>
            <person name="Ma J."/>
        </authorList>
    </citation>
    <scope>NUCLEOTIDE SEQUENCE [LARGE SCALE GENOMIC DNA]</scope>
    <source>
        <strain evidence="4">CCUG 54329</strain>
    </source>
</reference>
<evidence type="ECO:0000259" key="2">
    <source>
        <dbReference type="Pfam" id="PF07238"/>
    </source>
</evidence>
<proteinExistence type="predicted"/>
<keyword evidence="4" id="KW-1185">Reference proteome</keyword>
<evidence type="ECO:0000256" key="1">
    <source>
        <dbReference type="SAM" id="Phobius"/>
    </source>
</evidence>
<keyword evidence="1" id="KW-0472">Membrane</keyword>
<dbReference type="InterPro" id="IPR009875">
    <property type="entry name" value="PilZ_domain"/>
</dbReference>